<feature type="domain" description="SCP" evidence="1">
    <location>
        <begin position="8"/>
        <end position="153"/>
    </location>
</feature>
<dbReference type="InterPro" id="IPR014044">
    <property type="entry name" value="CAP_dom"/>
</dbReference>
<protein>
    <submittedName>
        <fullName evidence="2">SCP-like protein</fullName>
    </submittedName>
</protein>
<dbReference type="EMBL" id="KE125001">
    <property type="protein sequence ID" value="EPB73205.1"/>
    <property type="molecule type" value="Genomic_DNA"/>
</dbReference>
<proteinExistence type="predicted"/>
<name>A0A0D6LM83_9BILA</name>
<sequence length="189" mass="21515">MIPGFNETMRNKFVDMHNKHRSDLARESQASKMRKLVYDCEIEQTAYDTALQACETTTFTYRKYLKYDENLHVFEKPEGVDDVIKEAIDSWWSENSRIDGEESKNSYTTSYNISNFANMAWDTHAKLGCAAVNCYSGEVNVVCLYGPKVEKNEKEIYRVGELCKDCNNYESEGASSCGNDKLCAVSGKP</sequence>
<evidence type="ECO:0000313" key="2">
    <source>
        <dbReference type="EMBL" id="EPB73205.1"/>
    </source>
</evidence>
<dbReference type="Gene3D" id="3.40.33.10">
    <property type="entry name" value="CAP"/>
    <property type="match status" value="1"/>
</dbReference>
<evidence type="ECO:0000259" key="1">
    <source>
        <dbReference type="SMART" id="SM00198"/>
    </source>
</evidence>
<gene>
    <name evidence="2" type="ORF">ANCCEY_07712</name>
</gene>
<evidence type="ECO:0000313" key="3">
    <source>
        <dbReference type="Proteomes" id="UP000054495"/>
    </source>
</evidence>
<dbReference type="SUPFAM" id="SSF55797">
    <property type="entry name" value="PR-1-like"/>
    <property type="match status" value="1"/>
</dbReference>
<dbReference type="AlphaFoldDB" id="A0A0D6LM83"/>
<dbReference type="SMART" id="SM00198">
    <property type="entry name" value="SCP"/>
    <property type="match status" value="1"/>
</dbReference>
<accession>A0A0D6LM83</accession>
<reference evidence="2 3" key="1">
    <citation type="submission" date="2013-05" db="EMBL/GenBank/DDBJ databases">
        <title>Draft genome of the parasitic nematode Anyclostoma ceylanicum.</title>
        <authorList>
            <person name="Mitreva M."/>
        </authorList>
    </citation>
    <scope>NUCLEOTIDE SEQUENCE [LARGE SCALE GENOMIC DNA]</scope>
</reference>
<dbReference type="Pfam" id="PF00188">
    <property type="entry name" value="CAP"/>
    <property type="match status" value="1"/>
</dbReference>
<keyword evidence="3" id="KW-1185">Reference proteome</keyword>
<dbReference type="CDD" id="cd05380">
    <property type="entry name" value="CAP_euk"/>
    <property type="match status" value="1"/>
</dbReference>
<dbReference type="InterPro" id="IPR001283">
    <property type="entry name" value="CRISP-related"/>
</dbReference>
<dbReference type="InterPro" id="IPR035940">
    <property type="entry name" value="CAP_sf"/>
</dbReference>
<dbReference type="Proteomes" id="UP000054495">
    <property type="component" value="Unassembled WGS sequence"/>
</dbReference>
<dbReference type="PANTHER" id="PTHR10334">
    <property type="entry name" value="CYSTEINE-RICH SECRETORY PROTEIN-RELATED"/>
    <property type="match status" value="1"/>
</dbReference>
<organism evidence="2 3">
    <name type="scientific">Ancylostoma ceylanicum</name>
    <dbReference type="NCBI Taxonomy" id="53326"/>
    <lineage>
        <taxon>Eukaryota</taxon>
        <taxon>Metazoa</taxon>
        <taxon>Ecdysozoa</taxon>
        <taxon>Nematoda</taxon>
        <taxon>Chromadorea</taxon>
        <taxon>Rhabditida</taxon>
        <taxon>Rhabditina</taxon>
        <taxon>Rhabditomorpha</taxon>
        <taxon>Strongyloidea</taxon>
        <taxon>Ancylostomatidae</taxon>
        <taxon>Ancylostomatinae</taxon>
        <taxon>Ancylostoma</taxon>
    </lineage>
</organism>